<comment type="caution">
    <text evidence="1">The sequence shown here is derived from an EMBL/GenBank/DDBJ whole genome shotgun (WGS) entry which is preliminary data.</text>
</comment>
<name>A0ABQ4X404_9ASTR</name>
<gene>
    <name evidence="1" type="ORF">Tco_0654713</name>
</gene>
<evidence type="ECO:0000313" key="2">
    <source>
        <dbReference type="Proteomes" id="UP001151760"/>
    </source>
</evidence>
<reference evidence="1" key="1">
    <citation type="journal article" date="2022" name="Int. J. Mol. Sci.">
        <title>Draft Genome of Tanacetum Coccineum: Genomic Comparison of Closely Related Tanacetum-Family Plants.</title>
        <authorList>
            <person name="Yamashiro T."/>
            <person name="Shiraishi A."/>
            <person name="Nakayama K."/>
            <person name="Satake H."/>
        </authorList>
    </citation>
    <scope>NUCLEOTIDE SEQUENCE</scope>
</reference>
<sequence>MSQLTSCYRLPPAQTSGHVEVSNLRGDKTEYLGKDFWEKTVPHGPIGLMTLYGHSVPLIRHLYVGMDIAKIAKRTVKTGQTRTRERKDCTRADNLIARKVKSHLQSTLGQPKSTH</sequence>
<reference evidence="1" key="2">
    <citation type="submission" date="2022-01" db="EMBL/GenBank/DDBJ databases">
        <authorList>
            <person name="Yamashiro T."/>
            <person name="Shiraishi A."/>
            <person name="Satake H."/>
            <person name="Nakayama K."/>
        </authorList>
    </citation>
    <scope>NUCLEOTIDE SEQUENCE</scope>
</reference>
<dbReference type="EMBL" id="BQNB010009185">
    <property type="protein sequence ID" value="GJS59929.1"/>
    <property type="molecule type" value="Genomic_DNA"/>
</dbReference>
<organism evidence="1 2">
    <name type="scientific">Tanacetum coccineum</name>
    <dbReference type="NCBI Taxonomy" id="301880"/>
    <lineage>
        <taxon>Eukaryota</taxon>
        <taxon>Viridiplantae</taxon>
        <taxon>Streptophyta</taxon>
        <taxon>Embryophyta</taxon>
        <taxon>Tracheophyta</taxon>
        <taxon>Spermatophyta</taxon>
        <taxon>Magnoliopsida</taxon>
        <taxon>eudicotyledons</taxon>
        <taxon>Gunneridae</taxon>
        <taxon>Pentapetalae</taxon>
        <taxon>asterids</taxon>
        <taxon>campanulids</taxon>
        <taxon>Asterales</taxon>
        <taxon>Asteraceae</taxon>
        <taxon>Asteroideae</taxon>
        <taxon>Anthemideae</taxon>
        <taxon>Anthemidinae</taxon>
        <taxon>Tanacetum</taxon>
    </lineage>
</organism>
<dbReference type="Proteomes" id="UP001151760">
    <property type="component" value="Unassembled WGS sequence"/>
</dbReference>
<proteinExistence type="predicted"/>
<keyword evidence="2" id="KW-1185">Reference proteome</keyword>
<protein>
    <submittedName>
        <fullName evidence="1">Uncharacterized protein</fullName>
    </submittedName>
</protein>
<evidence type="ECO:0000313" key="1">
    <source>
        <dbReference type="EMBL" id="GJS59929.1"/>
    </source>
</evidence>
<accession>A0ABQ4X404</accession>